<accession>A0A1D7V312</accession>
<dbReference type="AlphaFoldDB" id="A0A1D7V312"/>
<dbReference type="EMBL" id="CP015218">
    <property type="protein sequence ID" value="AOP36220.1"/>
    <property type="molecule type" value="Genomic_DNA"/>
</dbReference>
<keyword evidence="1" id="KW-0732">Signal</keyword>
<proteinExistence type="predicted"/>
<dbReference type="Proteomes" id="UP000094197">
    <property type="component" value="Chromosome 2"/>
</dbReference>
<name>A0A1D7V312_9LEPT</name>
<evidence type="ECO:0008006" key="4">
    <source>
        <dbReference type="Google" id="ProtNLM"/>
    </source>
</evidence>
<evidence type="ECO:0000313" key="3">
    <source>
        <dbReference type="Proteomes" id="UP000094197"/>
    </source>
</evidence>
<evidence type="ECO:0000256" key="1">
    <source>
        <dbReference type="SAM" id="SignalP"/>
    </source>
</evidence>
<keyword evidence="3" id="KW-1185">Reference proteome</keyword>
<feature type="chain" id="PRO_5009100498" description="Lipoprotein" evidence="1">
    <location>
        <begin position="26"/>
        <end position="205"/>
    </location>
</feature>
<dbReference type="KEGG" id="laj:A0128_19505"/>
<reference evidence="2 3" key="1">
    <citation type="submission" date="2016-04" db="EMBL/GenBank/DDBJ databases">
        <title>Complete genome seqeunce of Leptospira alstonii serovar Room22.</title>
        <authorList>
            <person name="Nally J.E."/>
            <person name="Bayles D.O."/>
            <person name="Hurley D."/>
            <person name="Fanning S."/>
            <person name="McMahon B.J."/>
            <person name="Arent Z."/>
        </authorList>
    </citation>
    <scope>NUCLEOTIDE SEQUENCE [LARGE SCALE GENOMIC DNA]</scope>
    <source>
        <strain evidence="2 3">GWTS #1</strain>
    </source>
</reference>
<sequence>MYQNRTLAILSFSLFFLVFSFTFCKDDSSEDKNQIGIVTDTTESDSEMEKTWIAFANSVEQNDHTEFKKLSTKQIDCMDCLLSEEESLTDLNPIAAYKRYYSDPNELSSIPINQFLQKNHSNVFDEETKKALKDPNRYSVHRHETNQETQNRPCILSDQKSRNSKGYEVLVTVHKPLLGSESTQKVFSFMQTKTGLKFCGTYSIP</sequence>
<protein>
    <recommendedName>
        <fullName evidence="4">Lipoprotein</fullName>
    </recommendedName>
</protein>
<dbReference type="OrthoDB" id="336072at2"/>
<organism evidence="2 3">
    <name type="scientific">Leptospira tipperaryensis</name>
    <dbReference type="NCBI Taxonomy" id="2564040"/>
    <lineage>
        <taxon>Bacteria</taxon>
        <taxon>Pseudomonadati</taxon>
        <taxon>Spirochaetota</taxon>
        <taxon>Spirochaetia</taxon>
        <taxon>Leptospirales</taxon>
        <taxon>Leptospiraceae</taxon>
        <taxon>Leptospira</taxon>
    </lineage>
</organism>
<gene>
    <name evidence="2" type="ORF">A0128_19505</name>
</gene>
<feature type="signal peptide" evidence="1">
    <location>
        <begin position="1"/>
        <end position="25"/>
    </location>
</feature>
<dbReference type="RefSeq" id="WP_069609445.1">
    <property type="nucleotide sequence ID" value="NZ_CP015218.1"/>
</dbReference>
<evidence type="ECO:0000313" key="2">
    <source>
        <dbReference type="EMBL" id="AOP36220.1"/>
    </source>
</evidence>